<dbReference type="GO" id="GO:0016787">
    <property type="term" value="F:hydrolase activity"/>
    <property type="evidence" value="ECO:0007669"/>
    <property type="project" value="UniProtKB-KW"/>
</dbReference>
<dbReference type="InterPro" id="IPR001623">
    <property type="entry name" value="DnaJ_domain"/>
</dbReference>
<evidence type="ECO:0000256" key="1">
    <source>
        <dbReference type="ARBA" id="ARBA00022729"/>
    </source>
</evidence>
<dbReference type="SUPFAM" id="SSF56300">
    <property type="entry name" value="Metallo-dependent phosphatases"/>
    <property type="match status" value="1"/>
</dbReference>
<dbReference type="AlphaFoldDB" id="A0A9P1BUM8"/>
<dbReference type="Gene3D" id="3.60.21.10">
    <property type="match status" value="1"/>
</dbReference>
<dbReference type="CDD" id="cd06257">
    <property type="entry name" value="DnaJ"/>
    <property type="match status" value="1"/>
</dbReference>
<feature type="compositionally biased region" description="Polar residues" evidence="3">
    <location>
        <begin position="69"/>
        <end position="82"/>
    </location>
</feature>
<keyword evidence="2" id="KW-0378">Hydrolase</keyword>
<name>A0A9P1BUM8_9DINO</name>
<dbReference type="EMBL" id="CAMXCT010000513">
    <property type="protein sequence ID" value="CAI3979786.1"/>
    <property type="molecule type" value="Genomic_DNA"/>
</dbReference>
<evidence type="ECO:0000313" key="5">
    <source>
        <dbReference type="EMBL" id="CAI3979786.1"/>
    </source>
</evidence>
<dbReference type="EMBL" id="CAMXCT020000513">
    <property type="protein sequence ID" value="CAL1133161.1"/>
    <property type="molecule type" value="Genomic_DNA"/>
</dbReference>
<evidence type="ECO:0000256" key="2">
    <source>
        <dbReference type="ARBA" id="ARBA00022801"/>
    </source>
</evidence>
<accession>A0A9P1BUM8</accession>
<organism evidence="5">
    <name type="scientific">Cladocopium goreaui</name>
    <dbReference type="NCBI Taxonomy" id="2562237"/>
    <lineage>
        <taxon>Eukaryota</taxon>
        <taxon>Sar</taxon>
        <taxon>Alveolata</taxon>
        <taxon>Dinophyceae</taxon>
        <taxon>Suessiales</taxon>
        <taxon>Symbiodiniaceae</taxon>
        <taxon>Cladocopium</taxon>
    </lineage>
</organism>
<dbReference type="InterPro" id="IPR036869">
    <property type="entry name" value="J_dom_sf"/>
</dbReference>
<evidence type="ECO:0000313" key="7">
    <source>
        <dbReference type="Proteomes" id="UP001152797"/>
    </source>
</evidence>
<proteinExistence type="predicted"/>
<dbReference type="InterPro" id="IPR029052">
    <property type="entry name" value="Metallo-depent_PP-like"/>
</dbReference>
<reference evidence="5" key="1">
    <citation type="submission" date="2022-10" db="EMBL/GenBank/DDBJ databases">
        <authorList>
            <person name="Chen Y."/>
            <person name="Dougan E. K."/>
            <person name="Chan C."/>
            <person name="Rhodes N."/>
            <person name="Thang M."/>
        </authorList>
    </citation>
    <scope>NUCLEOTIDE SEQUENCE</scope>
</reference>
<keyword evidence="6" id="KW-0808">Transferase</keyword>
<dbReference type="Gene3D" id="1.10.287.110">
    <property type="entry name" value="DnaJ domain"/>
    <property type="match status" value="1"/>
</dbReference>
<keyword evidence="1" id="KW-0732">Signal</keyword>
<gene>
    <name evidence="5" type="ORF">C1SCF055_LOCUS7715</name>
</gene>
<evidence type="ECO:0000256" key="3">
    <source>
        <dbReference type="SAM" id="MobiDB-lite"/>
    </source>
</evidence>
<evidence type="ECO:0000259" key="4">
    <source>
        <dbReference type="Pfam" id="PF00149"/>
    </source>
</evidence>
<feature type="compositionally biased region" description="Polar residues" evidence="3">
    <location>
        <begin position="597"/>
        <end position="611"/>
    </location>
</feature>
<dbReference type="PANTHER" id="PTHR10161:SF14">
    <property type="entry name" value="TARTRATE-RESISTANT ACID PHOSPHATASE TYPE 5"/>
    <property type="match status" value="1"/>
</dbReference>
<dbReference type="OrthoDB" id="443848at2759"/>
<feature type="region of interest" description="Disordered" evidence="3">
    <location>
        <begin position="62"/>
        <end position="86"/>
    </location>
</feature>
<dbReference type="InterPro" id="IPR004843">
    <property type="entry name" value="Calcineurin-like_PHP"/>
</dbReference>
<dbReference type="InterPro" id="IPR051558">
    <property type="entry name" value="Metallophosphoesterase_PAP"/>
</dbReference>
<dbReference type="Proteomes" id="UP001152797">
    <property type="component" value="Unassembled WGS sequence"/>
</dbReference>
<keyword evidence="7" id="KW-1185">Reference proteome</keyword>
<feature type="region of interest" description="Disordered" evidence="3">
    <location>
        <begin position="1"/>
        <end position="22"/>
    </location>
</feature>
<dbReference type="EMBL" id="CAMXCT030000513">
    <property type="protein sequence ID" value="CAL4767098.1"/>
    <property type="molecule type" value="Genomic_DNA"/>
</dbReference>
<dbReference type="SUPFAM" id="SSF46565">
    <property type="entry name" value="Chaperone J-domain"/>
    <property type="match status" value="1"/>
</dbReference>
<dbReference type="PANTHER" id="PTHR10161">
    <property type="entry name" value="TARTRATE-RESISTANT ACID PHOSPHATASE TYPE 5"/>
    <property type="match status" value="1"/>
</dbReference>
<feature type="compositionally biased region" description="Acidic residues" evidence="3">
    <location>
        <begin position="9"/>
        <end position="19"/>
    </location>
</feature>
<dbReference type="Pfam" id="PF00149">
    <property type="entry name" value="Metallophos"/>
    <property type="match status" value="1"/>
</dbReference>
<feature type="domain" description="Calcineurin-like phosphoesterase" evidence="4">
    <location>
        <begin position="202"/>
        <end position="411"/>
    </location>
</feature>
<feature type="region of interest" description="Disordered" evidence="3">
    <location>
        <begin position="589"/>
        <end position="625"/>
    </location>
</feature>
<comment type="caution">
    <text evidence="5">The sequence shown here is derived from an EMBL/GenBank/DDBJ whole genome shotgun (WGS) entry which is preliminary data.</text>
</comment>
<evidence type="ECO:0000313" key="6">
    <source>
        <dbReference type="EMBL" id="CAL4767098.1"/>
    </source>
</evidence>
<sequence>MGRNLLMDENPEEETELLEGENTRGQRAVFVPPRYWKYASGLVLVVLAYAGRESLHWSREGLKVPGPQTVRNGPSLPQQKYSGLNGATAPMPKIPDTATEHNGIEWPEMILHGSETMTFMVIGDWGGMDGAVVPPNGGLRMVQYNGGMEVGPHVFAHRPSGCTDGEMSICFNARGGNGCKPNCGYNDSVDYEPGLLVATQMKQRAAQSKPKFVLNVGDNFYWGGIPLQCGTSSIAGVHQITGHMFDTIYNHVYNTEELNIAWLSVLGNHDYGGWMYSAAWDQQIGYTWHNPKWRLPAQYWMQHVNFPDKGFDMDILLLDSNSEDAVPSTVLQNTNLCSAQHNSNANCASIGGPANPGECPVYFAKLWQEQVAWTEKKLNNSKARWQVIAPWYQKLHAQFGLDLMVTGHTHVQLTSPVGGLMCVISGGGGGILSEAPSHGDDSNSYGFYEVTVDRDHMQLELINFAGRSLGKWRLHWQKDAPTHHEVVAEKPMAVPKRHQTALSRPRDALPEPADVEPAKDTLPGTVAKKPEQKACGFWCQLLSCTVRLVATTTISDLNQALLSQHNIDFSDCVEKSDLQERWRSFCTQNEVPGRQRATASTAPRAEAQSSPPAKPSAQVTSRDREAQEEVLRILPLRREAFRTTTEWAFTVLGASCEPGSVQRSYRNLMRKLHPDKVTITDGVEKTTALIREAKDLCEKSFSKIVCPGAPRGLRYEVLDREMGHRRYRLRLHPSNDKAWRQGLLLPLNGATFEPVKPGITH</sequence>
<feature type="region of interest" description="Disordered" evidence="3">
    <location>
        <begin position="501"/>
        <end position="525"/>
    </location>
</feature>
<keyword evidence="6" id="KW-0418">Kinase</keyword>
<protein>
    <submittedName>
        <fullName evidence="6">Sperm motility kinase 2B</fullName>
    </submittedName>
</protein>
<reference evidence="6 7" key="2">
    <citation type="submission" date="2024-05" db="EMBL/GenBank/DDBJ databases">
        <authorList>
            <person name="Chen Y."/>
            <person name="Shah S."/>
            <person name="Dougan E. K."/>
            <person name="Thang M."/>
            <person name="Chan C."/>
        </authorList>
    </citation>
    <scope>NUCLEOTIDE SEQUENCE [LARGE SCALE GENOMIC DNA]</scope>
</reference>
<dbReference type="GO" id="GO:0016301">
    <property type="term" value="F:kinase activity"/>
    <property type="evidence" value="ECO:0007669"/>
    <property type="project" value="UniProtKB-KW"/>
</dbReference>